<dbReference type="OrthoDB" id="9788272at2"/>
<proteinExistence type="predicted"/>
<name>G5IB61_9FIRM</name>
<dbReference type="InterPro" id="IPR005835">
    <property type="entry name" value="NTP_transferase_dom"/>
</dbReference>
<dbReference type="PANTHER" id="PTHR22572">
    <property type="entry name" value="SUGAR-1-PHOSPHATE GUANYL TRANSFERASE"/>
    <property type="match status" value="1"/>
</dbReference>
<dbReference type="HOGENOM" id="CLU_065567_2_0_9"/>
<dbReference type="AlphaFoldDB" id="G5IB61"/>
<comment type="caution">
    <text evidence="2">The sequence shown here is derived from an EMBL/GenBank/DDBJ whole genome shotgun (WGS) entry which is preliminary data.</text>
</comment>
<reference evidence="2 3" key="1">
    <citation type="submission" date="2011-08" db="EMBL/GenBank/DDBJ databases">
        <title>The Genome Sequence of Clostridium hathewayi WAL-18680.</title>
        <authorList>
            <consortium name="The Broad Institute Genome Sequencing Platform"/>
            <person name="Earl A."/>
            <person name="Ward D."/>
            <person name="Feldgarden M."/>
            <person name="Gevers D."/>
            <person name="Finegold S.M."/>
            <person name="Summanen P.H."/>
            <person name="Molitoris D.R."/>
            <person name="Song M."/>
            <person name="Daigneault M."/>
            <person name="Allen-Vercoe E."/>
            <person name="Young S.K."/>
            <person name="Zeng Q."/>
            <person name="Gargeya S."/>
            <person name="Fitzgerald M."/>
            <person name="Haas B."/>
            <person name="Abouelleil A."/>
            <person name="Alvarado L."/>
            <person name="Arachchi H.M."/>
            <person name="Berlin A."/>
            <person name="Brown A."/>
            <person name="Chapman S.B."/>
            <person name="Chen Z."/>
            <person name="Dunbar C."/>
            <person name="Freedman E."/>
            <person name="Gearin G."/>
            <person name="Gellesch M."/>
            <person name="Goldberg J."/>
            <person name="Griggs A."/>
            <person name="Gujja S."/>
            <person name="Heiman D."/>
            <person name="Howarth C."/>
            <person name="Larson L."/>
            <person name="Lui A."/>
            <person name="MacDonald P.J.P."/>
            <person name="Montmayeur A."/>
            <person name="Murphy C."/>
            <person name="Neiman D."/>
            <person name="Pearson M."/>
            <person name="Priest M."/>
            <person name="Roberts A."/>
            <person name="Saif S."/>
            <person name="Shea T."/>
            <person name="Shenoy N."/>
            <person name="Sisk P."/>
            <person name="Stolte C."/>
            <person name="Sykes S."/>
            <person name="Wortman J."/>
            <person name="Nusbaum C."/>
            <person name="Birren B."/>
        </authorList>
    </citation>
    <scope>NUCLEOTIDE SEQUENCE [LARGE SCALE GENOMIC DNA]</scope>
    <source>
        <strain evidence="2 3">WAL-18680</strain>
    </source>
</reference>
<organism evidence="2 3">
    <name type="scientific">Hungatella hathewayi WAL-18680</name>
    <dbReference type="NCBI Taxonomy" id="742737"/>
    <lineage>
        <taxon>Bacteria</taxon>
        <taxon>Bacillati</taxon>
        <taxon>Bacillota</taxon>
        <taxon>Clostridia</taxon>
        <taxon>Lachnospirales</taxon>
        <taxon>Lachnospiraceae</taxon>
        <taxon>Hungatella</taxon>
    </lineage>
</organism>
<dbReference type="SUPFAM" id="SSF53448">
    <property type="entry name" value="Nucleotide-diphospho-sugar transferases"/>
    <property type="match status" value="1"/>
</dbReference>
<sequence>MINIVLPMAGRGSRFSSVGYKNPKPLIEINGKSMIDIVIHNIKPTQEHRFIFLVLQEHLDNYDLKSHLLEMAPGSIVIPVNEVTEGPACTVLLSRKYIDNDDSLMIANCDQWIDINIDDYLNKMLTDNADGLIMTMKAGDSKWSYVGYDEIGHINKVVEKEVISDEATVGIYNFKKGHDFVKAADKMIEENFRVNNEFYVAPAYNILLNEKGYHITTYNIGSVMDGMYGLGTPEDLELFLKLPVCNKAIAF</sequence>
<gene>
    <name evidence="2" type="ORF">HMPREF9473_00738</name>
</gene>
<dbReference type="EMBL" id="ADLN01000005">
    <property type="protein sequence ID" value="EHI61376.1"/>
    <property type="molecule type" value="Genomic_DNA"/>
</dbReference>
<dbReference type="Proteomes" id="UP000005384">
    <property type="component" value="Unassembled WGS sequence"/>
</dbReference>
<dbReference type="InterPro" id="IPR016873">
    <property type="entry name" value="Caps_polysacc_synth_BcbE_prd"/>
</dbReference>
<dbReference type="CDD" id="cd04183">
    <property type="entry name" value="GT2_BcE_like"/>
    <property type="match status" value="1"/>
</dbReference>
<dbReference type="PATRIC" id="fig|742737.3.peg.735"/>
<feature type="domain" description="Nucleotidyl transferase" evidence="1">
    <location>
        <begin position="8"/>
        <end position="178"/>
    </location>
</feature>
<dbReference type="Gene3D" id="3.90.550.10">
    <property type="entry name" value="Spore Coat Polysaccharide Biosynthesis Protein SpsA, Chain A"/>
    <property type="match status" value="1"/>
</dbReference>
<dbReference type="PIRSF" id="PIRSF028162">
    <property type="entry name" value="BcbE_prd"/>
    <property type="match status" value="1"/>
</dbReference>
<evidence type="ECO:0000259" key="1">
    <source>
        <dbReference type="Pfam" id="PF00483"/>
    </source>
</evidence>
<dbReference type="RefSeq" id="WP_006778724.1">
    <property type="nucleotide sequence ID" value="NZ_CP040506.1"/>
</dbReference>
<dbReference type="InterPro" id="IPR050486">
    <property type="entry name" value="Mannose-1P_guanyltransferase"/>
</dbReference>
<evidence type="ECO:0000313" key="3">
    <source>
        <dbReference type="Proteomes" id="UP000005384"/>
    </source>
</evidence>
<keyword evidence="3" id="KW-1185">Reference proteome</keyword>
<dbReference type="InterPro" id="IPR029044">
    <property type="entry name" value="Nucleotide-diphossugar_trans"/>
</dbReference>
<dbReference type="Pfam" id="PF00483">
    <property type="entry name" value="NTP_transferase"/>
    <property type="match status" value="1"/>
</dbReference>
<evidence type="ECO:0000313" key="2">
    <source>
        <dbReference type="EMBL" id="EHI61376.1"/>
    </source>
</evidence>
<protein>
    <recommendedName>
        <fullName evidence="1">Nucleotidyl transferase domain-containing protein</fullName>
    </recommendedName>
</protein>
<accession>G5IB61</accession>